<organism evidence="10 11">
    <name type="scientific">Candidatus Criblamydia sequanensis CRIB-18</name>
    <dbReference type="NCBI Taxonomy" id="1437425"/>
    <lineage>
        <taxon>Bacteria</taxon>
        <taxon>Pseudomonadati</taxon>
        <taxon>Chlamydiota</taxon>
        <taxon>Chlamydiia</taxon>
        <taxon>Parachlamydiales</taxon>
        <taxon>Candidatus Criblamydiaceae</taxon>
        <taxon>Candidatus Criblamydia</taxon>
    </lineage>
</organism>
<comment type="similarity">
    <text evidence="6">Belongs to the ABC-4 integral membrane protein family.</text>
</comment>
<keyword evidence="11" id="KW-1185">Reference proteome</keyword>
<dbReference type="RefSeq" id="WP_041017097.1">
    <property type="nucleotide sequence ID" value="NZ_CCEJ010000003.1"/>
</dbReference>
<feature type="domain" description="ABC3 transporter permease C-terminal" evidence="8">
    <location>
        <begin position="290"/>
        <end position="403"/>
    </location>
</feature>
<dbReference type="PANTHER" id="PTHR30572:SF4">
    <property type="entry name" value="ABC TRANSPORTER PERMEASE YTRF"/>
    <property type="match status" value="1"/>
</dbReference>
<evidence type="ECO:0000259" key="8">
    <source>
        <dbReference type="Pfam" id="PF02687"/>
    </source>
</evidence>
<evidence type="ECO:0000256" key="7">
    <source>
        <dbReference type="SAM" id="Phobius"/>
    </source>
</evidence>
<keyword evidence="2" id="KW-1003">Cell membrane</keyword>
<reference evidence="10" key="2">
    <citation type="submission" date="2014-09" db="EMBL/GenBank/DDBJ databases">
        <title>Criblamydia sequanensis harbors a mega-plasmid encoding arsenite resistance.</title>
        <authorList>
            <person name="Bertelli C."/>
            <person name="Goesmann A."/>
            <person name="Greub G."/>
        </authorList>
    </citation>
    <scope>NUCLEOTIDE SEQUENCE [LARGE SCALE GENOMIC DNA]</scope>
    <source>
        <strain evidence="10">CRIB-18</strain>
    </source>
</reference>
<evidence type="ECO:0000313" key="11">
    <source>
        <dbReference type="Proteomes" id="UP000031552"/>
    </source>
</evidence>
<dbReference type="InterPro" id="IPR003838">
    <property type="entry name" value="ABC3_permease_C"/>
</dbReference>
<feature type="transmembrane region" description="Helical" evidence="7">
    <location>
        <begin position="340"/>
        <end position="367"/>
    </location>
</feature>
<accession>A0A090D1P6</accession>
<dbReference type="Proteomes" id="UP000031552">
    <property type="component" value="Unassembled WGS sequence"/>
</dbReference>
<dbReference type="Pfam" id="PF02687">
    <property type="entry name" value="FtsX"/>
    <property type="match status" value="1"/>
</dbReference>
<feature type="domain" description="MacB-like periplasmic core" evidence="9">
    <location>
        <begin position="26"/>
        <end position="219"/>
    </location>
</feature>
<dbReference type="InterPro" id="IPR025857">
    <property type="entry name" value="MacB_PCD"/>
</dbReference>
<evidence type="ECO:0000256" key="1">
    <source>
        <dbReference type="ARBA" id="ARBA00004651"/>
    </source>
</evidence>
<dbReference type="GO" id="GO:0005886">
    <property type="term" value="C:plasma membrane"/>
    <property type="evidence" value="ECO:0007669"/>
    <property type="project" value="UniProtKB-SubCell"/>
</dbReference>
<evidence type="ECO:0000256" key="6">
    <source>
        <dbReference type="ARBA" id="ARBA00038076"/>
    </source>
</evidence>
<evidence type="ECO:0000256" key="3">
    <source>
        <dbReference type="ARBA" id="ARBA00022692"/>
    </source>
</evidence>
<dbReference type="InterPro" id="IPR050250">
    <property type="entry name" value="Macrolide_Exporter_MacB"/>
</dbReference>
<name>A0A090D1P6_9BACT</name>
<proteinExistence type="inferred from homology"/>
<keyword evidence="5 7" id="KW-0472">Membrane</keyword>
<dbReference type="EMBL" id="CCEJ010000003">
    <property type="protein sequence ID" value="CDR33648.1"/>
    <property type="molecule type" value="Genomic_DNA"/>
</dbReference>
<dbReference type="eggNOG" id="COG0577">
    <property type="taxonomic scope" value="Bacteria"/>
</dbReference>
<sequence length="412" mass="45160">MKNFKLLIAEFKEAYKGLLRHRFRAILSTLGIILGSASLIAMISIGEGAKEKTLKSIQSLGVDSILLKNKAQTAESNLKNFSLNYSDYQNLKDNLPYTHFSALRQREGSIQTFEGDKHVNVLAVTASFGPMRHLKVAKGFFFSEWNEKHSHAVCVLGKKIANQLGMQAQIGNHILISGAPFEVLGILEERNSLASKDQPIETRNLDTCIFIPLGSERILSLEKRNPDISQIDEIHLKVTNLKALSDISHLSMRILKESHGGSEGVDILIPMELMRQAEESQHTFNLVLGSVAGMALLVGGVGIMNILLATVYERTREIGIRRAFGATRADIVKQFLFESLLLTLIGGIIGILAGIFLSFGIGFLSSWPTIVPIWSLSLALGMSCGIGLIAGLYPANKAAKVDPMQALKTFNF</sequence>
<evidence type="ECO:0000256" key="5">
    <source>
        <dbReference type="ARBA" id="ARBA00023136"/>
    </source>
</evidence>
<feature type="transmembrane region" description="Helical" evidence="7">
    <location>
        <begin position="25"/>
        <end position="46"/>
    </location>
</feature>
<evidence type="ECO:0000313" key="10">
    <source>
        <dbReference type="EMBL" id="CDR33648.1"/>
    </source>
</evidence>
<reference evidence="10" key="1">
    <citation type="submission" date="2013-12" db="EMBL/GenBank/DDBJ databases">
        <authorList>
            <person name="Linke B."/>
        </authorList>
    </citation>
    <scope>NUCLEOTIDE SEQUENCE [LARGE SCALE GENOMIC DNA]</scope>
    <source>
        <strain evidence="10">CRIB-18</strain>
    </source>
</reference>
<dbReference type="PANTHER" id="PTHR30572">
    <property type="entry name" value="MEMBRANE COMPONENT OF TRANSPORTER-RELATED"/>
    <property type="match status" value="1"/>
</dbReference>
<dbReference type="AlphaFoldDB" id="A0A090D1P6"/>
<dbReference type="GO" id="GO:0022857">
    <property type="term" value="F:transmembrane transporter activity"/>
    <property type="evidence" value="ECO:0007669"/>
    <property type="project" value="TreeGrafter"/>
</dbReference>
<evidence type="ECO:0000256" key="2">
    <source>
        <dbReference type="ARBA" id="ARBA00022475"/>
    </source>
</evidence>
<feature type="transmembrane region" description="Helical" evidence="7">
    <location>
        <begin position="286"/>
        <end position="312"/>
    </location>
</feature>
<keyword evidence="3 7" id="KW-0812">Transmembrane</keyword>
<dbReference type="STRING" id="1437425.CSEC_0819"/>
<dbReference type="Pfam" id="PF12704">
    <property type="entry name" value="MacB_PCD"/>
    <property type="match status" value="1"/>
</dbReference>
<evidence type="ECO:0000259" key="9">
    <source>
        <dbReference type="Pfam" id="PF12704"/>
    </source>
</evidence>
<comment type="caution">
    <text evidence="10">The sequence shown here is derived from an EMBL/GenBank/DDBJ whole genome shotgun (WGS) entry which is preliminary data.</text>
</comment>
<comment type="subcellular location">
    <subcellularLocation>
        <location evidence="1">Cell membrane</location>
        <topology evidence="1">Multi-pass membrane protein</topology>
    </subcellularLocation>
</comment>
<feature type="transmembrane region" description="Helical" evidence="7">
    <location>
        <begin position="373"/>
        <end position="395"/>
    </location>
</feature>
<evidence type="ECO:0000256" key="4">
    <source>
        <dbReference type="ARBA" id="ARBA00022989"/>
    </source>
</evidence>
<keyword evidence="4 7" id="KW-1133">Transmembrane helix</keyword>
<gene>
    <name evidence="10" type="ORF">CSEC_0819</name>
</gene>
<protein>
    <submittedName>
        <fullName evidence="10">Permease, FtsX-like family</fullName>
    </submittedName>
</protein>